<accession>A0AAD3SIW4</accession>
<dbReference type="Proteomes" id="UP001279734">
    <property type="component" value="Unassembled WGS sequence"/>
</dbReference>
<keyword evidence="2" id="KW-1185">Reference proteome</keyword>
<sequence length="114" mass="12454">MASLLGAPLVPPQASASPLLPVPSRSDPFFPVRHCPLELAGCCRYGIWPAPGYCNLPVSIYGHICDWEQVLLSYDASTHQPSPTGWLPVLSRPGCKLVEMVLQLVWLATVLKFL</sequence>
<comment type="caution">
    <text evidence="1">The sequence shown here is derived from an EMBL/GenBank/DDBJ whole genome shotgun (WGS) entry which is preliminary data.</text>
</comment>
<dbReference type="EMBL" id="BSYO01000011">
    <property type="protein sequence ID" value="GMH11589.1"/>
    <property type="molecule type" value="Genomic_DNA"/>
</dbReference>
<reference evidence="1" key="1">
    <citation type="submission" date="2023-05" db="EMBL/GenBank/DDBJ databases">
        <title>Nepenthes gracilis genome sequencing.</title>
        <authorList>
            <person name="Fukushima K."/>
        </authorList>
    </citation>
    <scope>NUCLEOTIDE SEQUENCE</scope>
    <source>
        <strain evidence="1">SING2019-196</strain>
    </source>
</reference>
<dbReference type="AlphaFoldDB" id="A0AAD3SIW4"/>
<protein>
    <submittedName>
        <fullName evidence="1">Uncharacterized protein</fullName>
    </submittedName>
</protein>
<evidence type="ECO:0000313" key="2">
    <source>
        <dbReference type="Proteomes" id="UP001279734"/>
    </source>
</evidence>
<proteinExistence type="predicted"/>
<evidence type="ECO:0000313" key="1">
    <source>
        <dbReference type="EMBL" id="GMH11589.1"/>
    </source>
</evidence>
<organism evidence="1 2">
    <name type="scientific">Nepenthes gracilis</name>
    <name type="common">Slender pitcher plant</name>
    <dbReference type="NCBI Taxonomy" id="150966"/>
    <lineage>
        <taxon>Eukaryota</taxon>
        <taxon>Viridiplantae</taxon>
        <taxon>Streptophyta</taxon>
        <taxon>Embryophyta</taxon>
        <taxon>Tracheophyta</taxon>
        <taxon>Spermatophyta</taxon>
        <taxon>Magnoliopsida</taxon>
        <taxon>eudicotyledons</taxon>
        <taxon>Gunneridae</taxon>
        <taxon>Pentapetalae</taxon>
        <taxon>Caryophyllales</taxon>
        <taxon>Nepenthaceae</taxon>
        <taxon>Nepenthes</taxon>
    </lineage>
</organism>
<name>A0AAD3SIW4_NEPGR</name>
<gene>
    <name evidence="1" type="ORF">Nepgr_013430</name>
</gene>